<feature type="transmembrane region" description="Helical" evidence="8">
    <location>
        <begin position="335"/>
        <end position="352"/>
    </location>
</feature>
<reference evidence="9 10" key="1">
    <citation type="submission" date="2020-10" db="EMBL/GenBank/DDBJ databases">
        <title>ChiBAC.</title>
        <authorList>
            <person name="Zenner C."/>
            <person name="Hitch T.C.A."/>
            <person name="Clavel T."/>
        </authorList>
    </citation>
    <scope>NUCLEOTIDE SEQUENCE [LARGE SCALE GENOMIC DNA]</scope>
    <source>
        <strain evidence="9 10">DSM 109015</strain>
    </source>
</reference>
<dbReference type="PIRSF" id="PIRSF500217">
    <property type="entry name" value="AlgI"/>
    <property type="match status" value="1"/>
</dbReference>
<organism evidence="9 10">
    <name type="scientific">Gemmiger gallinarum</name>
    <dbReference type="NCBI Taxonomy" id="2779354"/>
    <lineage>
        <taxon>Bacteria</taxon>
        <taxon>Bacillati</taxon>
        <taxon>Bacillota</taxon>
        <taxon>Clostridia</taxon>
        <taxon>Eubacteriales</taxon>
        <taxon>Gemmiger</taxon>
    </lineage>
</organism>
<comment type="caution">
    <text evidence="9">The sequence shown here is derived from an EMBL/GenBank/DDBJ whole genome shotgun (WGS) entry which is preliminary data.</text>
</comment>
<evidence type="ECO:0000256" key="8">
    <source>
        <dbReference type="SAM" id="Phobius"/>
    </source>
</evidence>
<sequence length="492" mass="56445">MFSVNAPGFLVFMAVLLVIWYRLPAAKRWYVMLAAGIIFYLSLDIPGFFVLFASTLVVWFCARRAMPDDRGGARTWFGIGLAAALGPLLLLKYYAMMAGTLNDLLGLRLWSGSLLQPLGLAYYSLQLTGYLLDVRRGEIQPETRFARLLCYASFFLSITQGPFNHYRNLMPQLDTTPAFEMRNLQSGIMRCVWGYFKKYAIAERMATVVNAAFSNPQDMDLSQLIFGVVVFAFQLYADFSGYTDIVLGAGETLGLKLPENFRQPYFAATIGEFWDRWHISLSSWLREYIFEPLAWNGWFRRLPVIGRFFTKPPVNASLLVTFLVSGFWHGAAWTYVVWGLLNGAYQVVSGLTRRWRKKTWKRLKVSAKSRAHHAFRVVFVFILICIGYVFFRAESLGAALNYFACMGARVEFTVFSRYWELGLSSRLDLLLLLAGMALLVLVDVLHERGWQIRKRILESPLPVRWCIYECVIFAFLLMGRFLSEGTFLYARF</sequence>
<dbReference type="PANTHER" id="PTHR13285:SF18">
    <property type="entry name" value="PROTEIN-CYSTEINE N-PALMITOYLTRANSFERASE RASP"/>
    <property type="match status" value="1"/>
</dbReference>
<comment type="subcellular location">
    <subcellularLocation>
        <location evidence="1">Cell membrane</location>
        <topology evidence="1">Multi-pass membrane protein</topology>
    </subcellularLocation>
</comment>
<feature type="transmembrane region" description="Helical" evidence="8">
    <location>
        <begin position="7"/>
        <end position="23"/>
    </location>
</feature>
<dbReference type="Proteomes" id="UP000768567">
    <property type="component" value="Unassembled WGS sequence"/>
</dbReference>
<evidence type="ECO:0000313" key="10">
    <source>
        <dbReference type="Proteomes" id="UP000768567"/>
    </source>
</evidence>
<keyword evidence="10" id="KW-1185">Reference proteome</keyword>
<keyword evidence="4 8" id="KW-0812">Transmembrane</keyword>
<dbReference type="InterPro" id="IPR051085">
    <property type="entry name" value="MB_O-acyltransferase"/>
</dbReference>
<keyword evidence="3 7" id="KW-1003">Cell membrane</keyword>
<feature type="transmembrane region" description="Helical" evidence="8">
    <location>
        <begin position="373"/>
        <end position="391"/>
    </location>
</feature>
<feature type="transmembrane region" description="Helical" evidence="8">
    <location>
        <begin position="74"/>
        <end position="94"/>
    </location>
</feature>
<accession>A0ABR9R087</accession>
<evidence type="ECO:0000256" key="7">
    <source>
        <dbReference type="PIRNR" id="PIRNR016636"/>
    </source>
</evidence>
<comment type="similarity">
    <text evidence="2 7">Belongs to the membrane-bound acyltransferase family.</text>
</comment>
<dbReference type="InterPro" id="IPR024194">
    <property type="entry name" value="Ac/AlaTfrase_AlgI/DltB"/>
</dbReference>
<protein>
    <submittedName>
        <fullName evidence="9">MBOAT family protein</fullName>
    </submittedName>
</protein>
<name>A0ABR9R087_9FIRM</name>
<dbReference type="InterPro" id="IPR028362">
    <property type="entry name" value="AlgI"/>
</dbReference>
<evidence type="ECO:0000256" key="2">
    <source>
        <dbReference type="ARBA" id="ARBA00010323"/>
    </source>
</evidence>
<keyword evidence="5 8" id="KW-1133">Transmembrane helix</keyword>
<dbReference type="Pfam" id="PF03062">
    <property type="entry name" value="MBOAT"/>
    <property type="match status" value="1"/>
</dbReference>
<dbReference type="PANTHER" id="PTHR13285">
    <property type="entry name" value="ACYLTRANSFERASE"/>
    <property type="match status" value="1"/>
</dbReference>
<feature type="transmembrane region" description="Helical" evidence="8">
    <location>
        <begin position="29"/>
        <end position="62"/>
    </location>
</feature>
<dbReference type="EMBL" id="JADCKC010000001">
    <property type="protein sequence ID" value="MBE5036542.1"/>
    <property type="molecule type" value="Genomic_DNA"/>
</dbReference>
<evidence type="ECO:0000256" key="6">
    <source>
        <dbReference type="ARBA" id="ARBA00023136"/>
    </source>
</evidence>
<evidence type="ECO:0000256" key="5">
    <source>
        <dbReference type="ARBA" id="ARBA00022989"/>
    </source>
</evidence>
<dbReference type="PIRSF" id="PIRSF016636">
    <property type="entry name" value="AlgI_DltB"/>
    <property type="match status" value="1"/>
</dbReference>
<feature type="transmembrane region" description="Helical" evidence="8">
    <location>
        <begin position="221"/>
        <end position="237"/>
    </location>
</feature>
<proteinExistence type="inferred from homology"/>
<evidence type="ECO:0000313" key="9">
    <source>
        <dbReference type="EMBL" id="MBE5036542.1"/>
    </source>
</evidence>
<keyword evidence="6 7" id="KW-0472">Membrane</keyword>
<feature type="transmembrane region" description="Helical" evidence="8">
    <location>
        <begin position="465"/>
        <end position="483"/>
    </location>
</feature>
<dbReference type="InterPro" id="IPR004299">
    <property type="entry name" value="MBOAT_fam"/>
</dbReference>
<feature type="transmembrane region" description="Helical" evidence="8">
    <location>
        <begin position="114"/>
        <end position="133"/>
    </location>
</feature>
<keyword evidence="7" id="KW-0012">Acyltransferase</keyword>
<feature type="transmembrane region" description="Helical" evidence="8">
    <location>
        <begin position="427"/>
        <end position="445"/>
    </location>
</feature>
<dbReference type="RefSeq" id="WP_193499848.1">
    <property type="nucleotide sequence ID" value="NZ_JADCKC010000001.1"/>
</dbReference>
<evidence type="ECO:0000256" key="4">
    <source>
        <dbReference type="ARBA" id="ARBA00022692"/>
    </source>
</evidence>
<gene>
    <name evidence="9" type="ORF">INF35_01865</name>
</gene>
<evidence type="ECO:0000256" key="3">
    <source>
        <dbReference type="ARBA" id="ARBA00022475"/>
    </source>
</evidence>
<keyword evidence="7" id="KW-0808">Transferase</keyword>
<evidence type="ECO:0000256" key="1">
    <source>
        <dbReference type="ARBA" id="ARBA00004651"/>
    </source>
</evidence>